<keyword evidence="5" id="KW-0067">ATP-binding</keyword>
<evidence type="ECO:0000259" key="3">
    <source>
        <dbReference type="Pfam" id="PF07261"/>
    </source>
</evidence>
<feature type="compositionally biased region" description="Polar residues" evidence="2">
    <location>
        <begin position="423"/>
        <end position="432"/>
    </location>
</feature>
<proteinExistence type="inferred from homology"/>
<keyword evidence="5" id="KW-0547">Nucleotide-binding</keyword>
<reference evidence="5 6" key="1">
    <citation type="submission" date="2016-09" db="EMBL/GenBank/DDBJ databases">
        <title>Genome Sequence of the Lactobacillus fermentum strain NCC2970 (CNCM I-5068).</title>
        <authorList>
            <person name="Barretto C."/>
            <person name="Ngom-Bru C."/>
            <person name="Genevaz A."/>
            <person name="Fournier C."/>
            <person name="Moine D."/>
            <person name="Kassam M."/>
            <person name="Iltis A."/>
            <person name="Sagory-Zalkind P."/>
            <person name="Faucherand G."/>
            <person name="Descombes P."/>
            <person name="Duboux S."/>
        </authorList>
    </citation>
    <scope>NUCLEOTIDE SEQUENCE [LARGE SCALE GENOMIC DNA]</scope>
    <source>
        <strain evidence="5 6">NCC2970</strain>
    </source>
</reference>
<dbReference type="Pfam" id="PF07261">
    <property type="entry name" value="DnaB_2"/>
    <property type="match status" value="1"/>
</dbReference>
<accession>A0A1D7ZVF8</accession>
<feature type="region of interest" description="Disordered" evidence="2">
    <location>
        <begin position="391"/>
        <end position="434"/>
    </location>
</feature>
<evidence type="ECO:0000313" key="5">
    <source>
        <dbReference type="EMBL" id="AOR73802.1"/>
    </source>
</evidence>
<dbReference type="PATRIC" id="fig|1613.112.peg.347"/>
<dbReference type="Proteomes" id="UP000094714">
    <property type="component" value="Chromosome"/>
</dbReference>
<dbReference type="GO" id="GO:0004386">
    <property type="term" value="F:helicase activity"/>
    <property type="evidence" value="ECO:0007669"/>
    <property type="project" value="UniProtKB-KW"/>
</dbReference>
<evidence type="ECO:0000259" key="4">
    <source>
        <dbReference type="Pfam" id="PF25888"/>
    </source>
</evidence>
<gene>
    <name evidence="5" type="ORF">LACFE_CDS0327</name>
</gene>
<protein>
    <submittedName>
        <fullName evidence="5">Replicative DNA helicase DnaB</fullName>
    </submittedName>
</protein>
<evidence type="ECO:0000256" key="2">
    <source>
        <dbReference type="SAM" id="MobiDB-lite"/>
    </source>
</evidence>
<dbReference type="InterPro" id="IPR058660">
    <property type="entry name" value="WHD_DnaB"/>
</dbReference>
<dbReference type="AlphaFoldDB" id="A0A1D7ZVF8"/>
<comment type="similarity">
    <text evidence="1">Belongs to the DnaB/DnaD family.</text>
</comment>
<keyword evidence="5" id="KW-0378">Hydrolase</keyword>
<evidence type="ECO:0000256" key="1">
    <source>
        <dbReference type="ARBA" id="ARBA00093462"/>
    </source>
</evidence>
<dbReference type="EMBL" id="CP017151">
    <property type="protein sequence ID" value="AOR73802.1"/>
    <property type="molecule type" value="Genomic_DNA"/>
</dbReference>
<organism evidence="5 6">
    <name type="scientific">Limosilactobacillus fermentum</name>
    <name type="common">Lactobacillus fermentum</name>
    <dbReference type="NCBI Taxonomy" id="1613"/>
    <lineage>
        <taxon>Bacteria</taxon>
        <taxon>Bacillati</taxon>
        <taxon>Bacillota</taxon>
        <taxon>Bacilli</taxon>
        <taxon>Lactobacillales</taxon>
        <taxon>Lactobacillaceae</taxon>
        <taxon>Limosilactobacillus</taxon>
    </lineage>
</organism>
<name>A0A1D7ZVF8_LIMFE</name>
<feature type="domain" description="Replicative helicase loading/DNA remodeling protein DnaB N-terminal winged helix" evidence="4">
    <location>
        <begin position="29"/>
        <end position="256"/>
    </location>
</feature>
<dbReference type="Pfam" id="PF25888">
    <property type="entry name" value="WHD_DnaB"/>
    <property type="match status" value="1"/>
</dbReference>
<keyword evidence="5" id="KW-0347">Helicase</keyword>
<evidence type="ECO:0000313" key="6">
    <source>
        <dbReference type="Proteomes" id="UP000094714"/>
    </source>
</evidence>
<dbReference type="InterPro" id="IPR006343">
    <property type="entry name" value="DnaB/C_C"/>
</dbReference>
<sequence>MMGTTPFKLQPQTGYLVAASPDYAGIVQEWLVDYYQPLLSPTALSLLLALSGRLVPNPMPAERHQHTVLLDQLGVGINQIDQARGQLEALGLLRTFFRVDQLGPVVIYQLQALKSPAEFINEDLFAVVLLQHVGERRYQQLVDKANRYHLATDDYHELTQGFFEVFKPLTSPADQHTVAASKDQLGQPSEPRVTAPEPSVDWQFLANQVQAQGLASDQLSKHRQLIIAEKRVYGLTELELATLLLAATDLTTGELNSEQFKAVVANRAEPKETVPVKPAPQPADKTGTLTPQERALVLEADQGAPLQYLTNLKKATGSGFVTPTERRTLERLVSQTPLTDGAINVLSYYVVVEQGNANLAPNFVNTIANNWTRQGVRTAADAVAAIQKFWQKTSEPKRPTSKKGRRKTIVEQLPAWAQDDSKQPAQVASPEQIQAAKEALAKLRASENKPHHNQ</sequence>
<feature type="domain" description="DnaB/C C-terminal" evidence="3">
    <location>
        <begin position="319"/>
        <end position="385"/>
    </location>
</feature>